<dbReference type="InParanoid" id="B9T960"/>
<accession>B9T960</accession>
<sequence>MNGSCSNRILRCKPSANAPALSSSAVSGFAPISMSATLTVETCYSYPDPVAVKDSKPHADLDVSAMNVRLLEPADLAASRIWIDNWQRMLPCLTATRGLVPTSLLDVIERFVATAQPLLAIEREFSAGDPILARAAVFALLHAGRIGAPELRTTPLSWLTRFTSAEAQP</sequence>
<name>B9T960_RICCO</name>
<dbReference type="AlphaFoldDB" id="B9T960"/>
<keyword evidence="2" id="KW-1185">Reference proteome</keyword>
<evidence type="ECO:0000313" key="1">
    <source>
        <dbReference type="EMBL" id="EEF27597.1"/>
    </source>
</evidence>
<dbReference type="EMBL" id="EQ975308">
    <property type="protein sequence ID" value="EEF27597.1"/>
    <property type="molecule type" value="Genomic_DNA"/>
</dbReference>
<evidence type="ECO:0000313" key="2">
    <source>
        <dbReference type="Proteomes" id="UP000008311"/>
    </source>
</evidence>
<proteinExistence type="predicted"/>
<protein>
    <submittedName>
        <fullName evidence="1">Uncharacterized protein</fullName>
    </submittedName>
</protein>
<organism evidence="1 2">
    <name type="scientific">Ricinus communis</name>
    <name type="common">Castor bean</name>
    <dbReference type="NCBI Taxonomy" id="3988"/>
    <lineage>
        <taxon>Eukaryota</taxon>
        <taxon>Viridiplantae</taxon>
        <taxon>Streptophyta</taxon>
        <taxon>Embryophyta</taxon>
        <taxon>Tracheophyta</taxon>
        <taxon>Spermatophyta</taxon>
        <taxon>Magnoliopsida</taxon>
        <taxon>eudicotyledons</taxon>
        <taxon>Gunneridae</taxon>
        <taxon>Pentapetalae</taxon>
        <taxon>rosids</taxon>
        <taxon>fabids</taxon>
        <taxon>Malpighiales</taxon>
        <taxon>Euphorbiaceae</taxon>
        <taxon>Acalyphoideae</taxon>
        <taxon>Acalypheae</taxon>
        <taxon>Ricinus</taxon>
    </lineage>
</organism>
<dbReference type="Proteomes" id="UP000008311">
    <property type="component" value="Unassembled WGS sequence"/>
</dbReference>
<gene>
    <name evidence="1" type="ORF">RCOM_0437910</name>
</gene>
<reference evidence="2" key="1">
    <citation type="journal article" date="2010" name="Nat. Biotechnol.">
        <title>Draft genome sequence of the oilseed species Ricinus communis.</title>
        <authorList>
            <person name="Chan A.P."/>
            <person name="Crabtree J."/>
            <person name="Zhao Q."/>
            <person name="Lorenzi H."/>
            <person name="Orvis J."/>
            <person name="Puiu D."/>
            <person name="Melake-Berhan A."/>
            <person name="Jones K.M."/>
            <person name="Redman J."/>
            <person name="Chen G."/>
            <person name="Cahoon E.B."/>
            <person name="Gedil M."/>
            <person name="Stanke M."/>
            <person name="Haas B.J."/>
            <person name="Wortman J.R."/>
            <person name="Fraser-Liggett C.M."/>
            <person name="Ravel J."/>
            <person name="Rabinowicz P.D."/>
        </authorList>
    </citation>
    <scope>NUCLEOTIDE SEQUENCE [LARGE SCALE GENOMIC DNA]</scope>
    <source>
        <strain evidence="2">cv. Hale</strain>
    </source>
</reference>